<accession>A0ABT0FPB4</accession>
<dbReference type="EMBL" id="JAKRKC020000001">
    <property type="protein sequence ID" value="MCK2214174.1"/>
    <property type="molecule type" value="Genomic_DNA"/>
</dbReference>
<feature type="region of interest" description="Disordered" evidence="2">
    <location>
        <begin position="75"/>
        <end position="127"/>
    </location>
</feature>
<feature type="transmembrane region" description="Helical" evidence="3">
    <location>
        <begin position="37"/>
        <end position="62"/>
    </location>
</feature>
<dbReference type="Pfam" id="PF11611">
    <property type="entry name" value="DUF4352"/>
    <property type="match status" value="1"/>
</dbReference>
<keyword evidence="1" id="KW-0732">Signal</keyword>
<proteinExistence type="predicted"/>
<feature type="compositionally biased region" description="Pro residues" evidence="2">
    <location>
        <begin position="1"/>
        <end position="11"/>
    </location>
</feature>
<dbReference type="InterPro" id="IPR029050">
    <property type="entry name" value="Immunoprotect_excell_Ig-like"/>
</dbReference>
<feature type="region of interest" description="Disordered" evidence="2">
    <location>
        <begin position="1"/>
        <end position="31"/>
    </location>
</feature>
<dbReference type="Proteomes" id="UP001317259">
    <property type="component" value="Unassembled WGS sequence"/>
</dbReference>
<evidence type="ECO:0000313" key="6">
    <source>
        <dbReference type="Proteomes" id="UP001317259"/>
    </source>
</evidence>
<evidence type="ECO:0000256" key="2">
    <source>
        <dbReference type="SAM" id="MobiDB-lite"/>
    </source>
</evidence>
<comment type="caution">
    <text evidence="5">The sequence shown here is derived from an EMBL/GenBank/DDBJ whole genome shotgun (WGS) entry which is preliminary data.</text>
</comment>
<dbReference type="Gene3D" id="2.60.40.1240">
    <property type="match status" value="1"/>
</dbReference>
<evidence type="ECO:0000313" key="5">
    <source>
        <dbReference type="EMBL" id="MCK2214174.1"/>
    </source>
</evidence>
<keyword evidence="3" id="KW-0472">Membrane</keyword>
<keyword evidence="3" id="KW-0812">Transmembrane</keyword>
<feature type="compositionally biased region" description="Low complexity" evidence="2">
    <location>
        <begin position="99"/>
        <end position="112"/>
    </location>
</feature>
<protein>
    <submittedName>
        <fullName evidence="5">DUF4352 domain-containing protein</fullName>
    </submittedName>
</protein>
<evidence type="ECO:0000259" key="4">
    <source>
        <dbReference type="Pfam" id="PF11611"/>
    </source>
</evidence>
<evidence type="ECO:0000256" key="1">
    <source>
        <dbReference type="ARBA" id="ARBA00022729"/>
    </source>
</evidence>
<keyword evidence="6" id="KW-1185">Reference proteome</keyword>
<feature type="compositionally biased region" description="Gly residues" evidence="2">
    <location>
        <begin position="12"/>
        <end position="23"/>
    </location>
</feature>
<feature type="domain" description="DUF4352" evidence="4">
    <location>
        <begin position="145"/>
        <end position="248"/>
    </location>
</feature>
<dbReference type="RefSeq" id="WP_242374544.1">
    <property type="nucleotide sequence ID" value="NZ_JAKRKC020000001.1"/>
</dbReference>
<organism evidence="5 6">
    <name type="scientific">Actinomadura luzonensis</name>
    <dbReference type="NCBI Taxonomy" id="2805427"/>
    <lineage>
        <taxon>Bacteria</taxon>
        <taxon>Bacillati</taxon>
        <taxon>Actinomycetota</taxon>
        <taxon>Actinomycetes</taxon>
        <taxon>Streptosporangiales</taxon>
        <taxon>Thermomonosporaceae</taxon>
        <taxon>Actinomadura</taxon>
    </lineage>
</organism>
<evidence type="ECO:0000256" key="3">
    <source>
        <dbReference type="SAM" id="Phobius"/>
    </source>
</evidence>
<sequence>MTYPPPPPPYGPGYGPAYGYGPGPGHPPEPPADRGNLGLILLLAIGLPLLLLSGVGSVYFVLTAGEASVAARQATAAEGDDGAPDVLFDQSHQPDPQDSAPAEPGASGPAASQQATPEQPAQGQQTAALGQALTLTGADPALRVAVTVERLISPATPADDVMKPQPGSRFVGVQMTLANQGQAAYNDSPSNGAELVDAEGRQYRSSPAQVREGQAFAGTASVSTGGTRTGVLVFELPEAARPVTFQFALNSGFAQQKGEWRLG</sequence>
<dbReference type="InterPro" id="IPR029051">
    <property type="entry name" value="DUF4352"/>
</dbReference>
<gene>
    <name evidence="5" type="ORF">MF672_010280</name>
</gene>
<name>A0ABT0FPB4_9ACTN</name>
<reference evidence="5 6" key="1">
    <citation type="submission" date="2022-04" db="EMBL/GenBank/DDBJ databases">
        <title>Genome draft of Actinomadura sp. ATCC 31491.</title>
        <authorList>
            <person name="Shi X."/>
            <person name="Du Y."/>
        </authorList>
    </citation>
    <scope>NUCLEOTIDE SEQUENCE [LARGE SCALE GENOMIC DNA]</scope>
    <source>
        <strain evidence="5 6">ATCC 31491</strain>
    </source>
</reference>
<keyword evidence="3" id="KW-1133">Transmembrane helix</keyword>